<evidence type="ECO:0000259" key="6">
    <source>
        <dbReference type="PROSITE" id="PS51986"/>
    </source>
</evidence>
<sequence>MTEFTVEYFKEKGIDYIQYQFTTLMGDLKEVEFPAQNWESMKEGTGVDGSSLGFLSTEQSDMRAIPDLETFAILPWSPRVGRFICNMVGNDGLPYPTCPRGILIKVLAEADSMGYVFKTRPELEWYFLDDDLDPADEGDYMCTVPKDHLHEVRRQITDDMLSMFSKGSPHTVHHEVGPAQHEIELSKLDGLAQADNVQTGKLIVKSEALFNGLVSTFMPKPFAGKAGSGLHIHEYLEDKEGNNIFATEGGISDELKYFIGGTIKHADAISALLNPSTNSYKRLVPNHEAPVHKAWGIGNRTALMRVPGYESKAHMEFRAGDGTMNIYLGCAALLAAGLDGIRNKIQPNIPTRKNIDHLTDEERASLGISQLPSSLKDSLDAFEESEFITKVFGQQFKDIYLEKKRAELIEHLVAVNNHYEQEWEIDRYLHC</sequence>
<evidence type="ECO:0000313" key="9">
    <source>
        <dbReference type="Proteomes" id="UP001208689"/>
    </source>
</evidence>
<dbReference type="SUPFAM" id="SSF54368">
    <property type="entry name" value="Glutamine synthetase, N-terminal domain"/>
    <property type="match status" value="1"/>
</dbReference>
<dbReference type="InterPro" id="IPR008147">
    <property type="entry name" value="Gln_synt_N"/>
</dbReference>
<feature type="domain" description="GS catalytic" evidence="7">
    <location>
        <begin position="99"/>
        <end position="431"/>
    </location>
</feature>
<proteinExistence type="inferred from homology"/>
<dbReference type="Gene3D" id="3.10.20.70">
    <property type="entry name" value="Glutamine synthetase, N-terminal domain"/>
    <property type="match status" value="1"/>
</dbReference>
<dbReference type="EMBL" id="CP104013">
    <property type="protein sequence ID" value="UYP45214.1"/>
    <property type="molecule type" value="Genomic_DNA"/>
</dbReference>
<protein>
    <submittedName>
        <fullName evidence="8">Glutamine synthetase</fullName>
        <ecNumber evidence="8">6.3.1.2</ecNumber>
    </submittedName>
</protein>
<keyword evidence="3" id="KW-0067">ATP-binding</keyword>
<comment type="similarity">
    <text evidence="4 5">Belongs to the glutamine synthetase family.</text>
</comment>
<keyword evidence="2" id="KW-0547">Nucleotide-binding</keyword>
<accession>A0ABY6HRL2</accession>
<dbReference type="Pfam" id="PF03951">
    <property type="entry name" value="Gln-synt_N"/>
    <property type="match status" value="1"/>
</dbReference>
<dbReference type="Pfam" id="PF00120">
    <property type="entry name" value="Gln-synt_C"/>
    <property type="match status" value="1"/>
</dbReference>
<dbReference type="PROSITE" id="PS51987">
    <property type="entry name" value="GS_CATALYTIC"/>
    <property type="match status" value="1"/>
</dbReference>
<dbReference type="GO" id="GO:0004356">
    <property type="term" value="F:glutamine synthetase activity"/>
    <property type="evidence" value="ECO:0007669"/>
    <property type="project" value="UniProtKB-EC"/>
</dbReference>
<gene>
    <name evidence="8" type="ORF">NEF87_001499</name>
</gene>
<dbReference type="SMART" id="SM01230">
    <property type="entry name" value="Gln-synt_C"/>
    <property type="match status" value="1"/>
</dbReference>
<dbReference type="PANTHER" id="PTHR43785:SF12">
    <property type="entry name" value="TYPE-1 GLUTAMINE SYNTHETASE 2"/>
    <property type="match status" value="1"/>
</dbReference>
<dbReference type="Proteomes" id="UP001208689">
    <property type="component" value="Chromosome"/>
</dbReference>
<dbReference type="InterPro" id="IPR036651">
    <property type="entry name" value="Gln_synt_N_sf"/>
</dbReference>
<dbReference type="PROSITE" id="PS51986">
    <property type="entry name" value="GS_BETA_GRASP"/>
    <property type="match status" value="1"/>
</dbReference>
<dbReference type="Gene3D" id="3.30.590.10">
    <property type="entry name" value="Glutamine synthetase/guanido kinase, catalytic domain"/>
    <property type="match status" value="1"/>
</dbReference>
<evidence type="ECO:0000256" key="5">
    <source>
        <dbReference type="RuleBase" id="RU000384"/>
    </source>
</evidence>
<keyword evidence="9" id="KW-1185">Reference proteome</keyword>
<dbReference type="EC" id="6.3.1.2" evidence="8"/>
<reference evidence="8" key="1">
    <citation type="submission" date="2022-09" db="EMBL/GenBank/DDBJ databases">
        <title>Actin cytoskeleton and complex cell architecture in an #Asgard archaeon.</title>
        <authorList>
            <person name="Ponce Toledo R.I."/>
            <person name="Schleper C."/>
            <person name="Rodrigues Oliveira T."/>
            <person name="Wollweber F."/>
            <person name="Xu J."/>
            <person name="Rittmann S."/>
            <person name="Klingl A."/>
            <person name="Pilhofer M."/>
        </authorList>
    </citation>
    <scope>NUCLEOTIDE SEQUENCE</scope>
    <source>
        <strain evidence="8">B-35</strain>
    </source>
</reference>
<evidence type="ECO:0000313" key="8">
    <source>
        <dbReference type="EMBL" id="UYP45214.1"/>
    </source>
</evidence>
<dbReference type="PANTHER" id="PTHR43785">
    <property type="entry name" value="GAMMA-GLUTAMYLPUTRESCINE SYNTHETASE"/>
    <property type="match status" value="1"/>
</dbReference>
<dbReference type="InterPro" id="IPR014746">
    <property type="entry name" value="Gln_synth/guanido_kin_cat_dom"/>
</dbReference>
<evidence type="ECO:0000256" key="3">
    <source>
        <dbReference type="ARBA" id="ARBA00022840"/>
    </source>
</evidence>
<evidence type="ECO:0000256" key="1">
    <source>
        <dbReference type="ARBA" id="ARBA00022598"/>
    </source>
</evidence>
<evidence type="ECO:0000259" key="7">
    <source>
        <dbReference type="PROSITE" id="PS51987"/>
    </source>
</evidence>
<dbReference type="SUPFAM" id="SSF55931">
    <property type="entry name" value="Glutamine synthetase/guanido kinase"/>
    <property type="match status" value="1"/>
</dbReference>
<organism evidence="8 9">
    <name type="scientific">Candidatus Lokiarchaeum ossiferum</name>
    <dbReference type="NCBI Taxonomy" id="2951803"/>
    <lineage>
        <taxon>Archaea</taxon>
        <taxon>Promethearchaeati</taxon>
        <taxon>Promethearchaeota</taxon>
        <taxon>Promethearchaeia</taxon>
        <taxon>Promethearchaeales</taxon>
        <taxon>Promethearchaeaceae</taxon>
        <taxon>Candidatus Lokiarchaeum</taxon>
    </lineage>
</organism>
<name>A0ABY6HRL2_9ARCH</name>
<evidence type="ECO:0000256" key="4">
    <source>
        <dbReference type="PROSITE-ProRule" id="PRU01330"/>
    </source>
</evidence>
<evidence type="ECO:0000256" key="2">
    <source>
        <dbReference type="ARBA" id="ARBA00022741"/>
    </source>
</evidence>
<feature type="domain" description="GS beta-grasp" evidence="6">
    <location>
        <begin position="12"/>
        <end position="92"/>
    </location>
</feature>
<keyword evidence="1 8" id="KW-0436">Ligase</keyword>
<dbReference type="InterPro" id="IPR008146">
    <property type="entry name" value="Gln_synth_cat_dom"/>
</dbReference>